<sequence length="354" mass="40786">MPRLSAAEKQRRYRARRDADPAKREAYLAKAGRNGEKRGSKVHTISPYVNRVRGKNVQRERPGEEPRNRADAERNRLLLLLPHHLVLTARNNQFHNQEAQYRQKGNFYMFTTELYNQGFTAGTWNFFEASHGKGAPDGVGGFLKRTADRLVSQGEDISTAKHLFNALVNTNTAVKIFYIEEATVEKAIQQMPQRLPAVPCTMRIHQVITQAPGKLTYRDVSCLCSTRQILQCQCYQAQAFDFKVNSAVPALHQGQPDLEVQWDRDDIVGQWCVIRYDDEVYPGTIVEVSETHVHVKCMHRVGHNRNYWPMREDALWYPFEDVLRLIAAPQHVIARHVEIKRDVREDIAKSYLHG</sequence>
<name>A0A5A9PST9_9TELE</name>
<evidence type="ECO:0000256" key="1">
    <source>
        <dbReference type="SAM" id="MobiDB-lite"/>
    </source>
</evidence>
<dbReference type="PANTHER" id="PTHR46601:SF1">
    <property type="entry name" value="ADF-H DOMAIN-CONTAINING PROTEIN"/>
    <property type="match status" value="1"/>
</dbReference>
<accession>A0A5A9PST9</accession>
<gene>
    <name evidence="2" type="ORF">E1301_Tti021653</name>
</gene>
<evidence type="ECO:0000313" key="2">
    <source>
        <dbReference type="EMBL" id="KAA0724036.1"/>
    </source>
</evidence>
<proteinExistence type="predicted"/>
<dbReference type="EMBL" id="SOYY01000002">
    <property type="protein sequence ID" value="KAA0724036.1"/>
    <property type="molecule type" value="Genomic_DNA"/>
</dbReference>
<dbReference type="AlphaFoldDB" id="A0A5A9PST9"/>
<reference evidence="2 3" key="1">
    <citation type="journal article" date="2019" name="Mol. Ecol. Resour.">
        <title>Chromosome-level genome assembly of Triplophysa tibetana, a fish adapted to the harsh high-altitude environment of the Tibetan Plateau.</title>
        <authorList>
            <person name="Yang X."/>
            <person name="Liu H."/>
            <person name="Ma Z."/>
            <person name="Zou Y."/>
            <person name="Zou M."/>
            <person name="Mao Y."/>
            <person name="Li X."/>
            <person name="Wang H."/>
            <person name="Chen T."/>
            <person name="Wang W."/>
            <person name="Yang R."/>
        </authorList>
    </citation>
    <scope>NUCLEOTIDE SEQUENCE [LARGE SCALE GENOMIC DNA]</scope>
    <source>
        <strain evidence="2">TTIB1903HZAU</strain>
        <tissue evidence="2">Muscle</tissue>
    </source>
</reference>
<keyword evidence="3" id="KW-1185">Reference proteome</keyword>
<comment type="caution">
    <text evidence="2">The sequence shown here is derived from an EMBL/GenBank/DDBJ whole genome shotgun (WGS) entry which is preliminary data.</text>
</comment>
<dbReference type="Proteomes" id="UP000324632">
    <property type="component" value="Chromosome 2"/>
</dbReference>
<evidence type="ECO:0000313" key="3">
    <source>
        <dbReference type="Proteomes" id="UP000324632"/>
    </source>
</evidence>
<protein>
    <submittedName>
        <fullName evidence="2">Uncharacterized protein</fullName>
    </submittedName>
</protein>
<organism evidence="2 3">
    <name type="scientific">Triplophysa tibetana</name>
    <dbReference type="NCBI Taxonomy" id="1572043"/>
    <lineage>
        <taxon>Eukaryota</taxon>
        <taxon>Metazoa</taxon>
        <taxon>Chordata</taxon>
        <taxon>Craniata</taxon>
        <taxon>Vertebrata</taxon>
        <taxon>Euteleostomi</taxon>
        <taxon>Actinopterygii</taxon>
        <taxon>Neopterygii</taxon>
        <taxon>Teleostei</taxon>
        <taxon>Ostariophysi</taxon>
        <taxon>Cypriniformes</taxon>
        <taxon>Nemacheilidae</taxon>
        <taxon>Triplophysa</taxon>
    </lineage>
</organism>
<dbReference type="PANTHER" id="PTHR46601">
    <property type="entry name" value="ULP_PROTEASE DOMAIN-CONTAINING PROTEIN"/>
    <property type="match status" value="1"/>
</dbReference>
<feature type="region of interest" description="Disordered" evidence="1">
    <location>
        <begin position="1"/>
        <end position="24"/>
    </location>
</feature>